<reference evidence="3" key="3">
    <citation type="submission" date="2018-08" db="UniProtKB">
        <authorList>
            <consortium name="EnsemblPlants"/>
        </authorList>
    </citation>
    <scope>IDENTIFICATION</scope>
    <source>
        <strain evidence="3">cv. Bd21</strain>
    </source>
</reference>
<gene>
    <name evidence="3" type="primary">LOC100827929</name>
    <name evidence="2" type="ORF">BRADI_4g21710v3</name>
</gene>
<dbReference type="EMBL" id="CM000883">
    <property type="protein sequence ID" value="KQJ88844.1"/>
    <property type="molecule type" value="Genomic_DNA"/>
</dbReference>
<evidence type="ECO:0000313" key="4">
    <source>
        <dbReference type="Proteomes" id="UP000008810"/>
    </source>
</evidence>
<dbReference type="AlphaFoldDB" id="A0A0Q3ERC2"/>
<dbReference type="SUPFAM" id="SSF53098">
    <property type="entry name" value="Ribonuclease H-like"/>
    <property type="match status" value="1"/>
</dbReference>
<name>A0A0Q3ERC2_BRADI</name>
<feature type="domain" description="RNase H type-1" evidence="1">
    <location>
        <begin position="244"/>
        <end position="365"/>
    </location>
</feature>
<dbReference type="Gene3D" id="3.30.420.10">
    <property type="entry name" value="Ribonuclease H-like superfamily/Ribonuclease H"/>
    <property type="match status" value="1"/>
</dbReference>
<dbReference type="InterPro" id="IPR036397">
    <property type="entry name" value="RNaseH_sf"/>
</dbReference>
<keyword evidence="4" id="KW-1185">Reference proteome</keyword>
<evidence type="ECO:0000313" key="3">
    <source>
        <dbReference type="EnsemblPlants" id="KQJ88844"/>
    </source>
</evidence>
<evidence type="ECO:0000259" key="1">
    <source>
        <dbReference type="Pfam" id="PF13456"/>
    </source>
</evidence>
<dbReference type="GO" id="GO:0004523">
    <property type="term" value="F:RNA-DNA hybrid ribonuclease activity"/>
    <property type="evidence" value="ECO:0007669"/>
    <property type="project" value="InterPro"/>
</dbReference>
<dbReference type="Gramene" id="KQJ88844">
    <property type="protein sequence ID" value="KQJ88844"/>
    <property type="gene ID" value="BRADI_4g21710v3"/>
</dbReference>
<dbReference type="GO" id="GO:0003676">
    <property type="term" value="F:nucleic acid binding"/>
    <property type="evidence" value="ECO:0007669"/>
    <property type="project" value="InterPro"/>
</dbReference>
<reference evidence="2" key="2">
    <citation type="submission" date="2017-06" db="EMBL/GenBank/DDBJ databases">
        <title>WGS assembly of Brachypodium distachyon.</title>
        <authorList>
            <consortium name="The International Brachypodium Initiative"/>
            <person name="Lucas S."/>
            <person name="Harmon-Smith M."/>
            <person name="Lail K."/>
            <person name="Tice H."/>
            <person name="Grimwood J."/>
            <person name="Bruce D."/>
            <person name="Barry K."/>
            <person name="Shu S."/>
            <person name="Lindquist E."/>
            <person name="Wang M."/>
            <person name="Pitluck S."/>
            <person name="Vogel J.P."/>
            <person name="Garvin D.F."/>
            <person name="Mockler T.C."/>
            <person name="Schmutz J."/>
            <person name="Rokhsar D."/>
            <person name="Bevan M.W."/>
        </authorList>
    </citation>
    <scope>NUCLEOTIDE SEQUENCE</scope>
    <source>
        <strain evidence="2">Bd21</strain>
    </source>
</reference>
<dbReference type="RefSeq" id="XP_024310512.1">
    <property type="nucleotide sequence ID" value="XM_024454744.1"/>
</dbReference>
<proteinExistence type="predicted"/>
<reference evidence="2 3" key="1">
    <citation type="journal article" date="2010" name="Nature">
        <title>Genome sequencing and analysis of the model grass Brachypodium distachyon.</title>
        <authorList>
            <consortium name="International Brachypodium Initiative"/>
        </authorList>
    </citation>
    <scope>NUCLEOTIDE SEQUENCE [LARGE SCALE GENOMIC DNA]</scope>
    <source>
        <strain evidence="2">Bd21</strain>
        <strain evidence="3">cv. Bd21</strain>
    </source>
</reference>
<accession>A0A0Q3ERC2</accession>
<organism evidence="2">
    <name type="scientific">Brachypodium distachyon</name>
    <name type="common">Purple false brome</name>
    <name type="synonym">Trachynia distachya</name>
    <dbReference type="NCBI Taxonomy" id="15368"/>
    <lineage>
        <taxon>Eukaryota</taxon>
        <taxon>Viridiplantae</taxon>
        <taxon>Streptophyta</taxon>
        <taxon>Embryophyta</taxon>
        <taxon>Tracheophyta</taxon>
        <taxon>Spermatophyta</taxon>
        <taxon>Magnoliopsida</taxon>
        <taxon>Liliopsida</taxon>
        <taxon>Poales</taxon>
        <taxon>Poaceae</taxon>
        <taxon>BOP clade</taxon>
        <taxon>Pooideae</taxon>
        <taxon>Stipodae</taxon>
        <taxon>Brachypodieae</taxon>
        <taxon>Brachypodium</taxon>
    </lineage>
</organism>
<dbReference type="GeneID" id="100827929"/>
<dbReference type="EnsemblPlants" id="KQJ88844">
    <property type="protein sequence ID" value="KQJ88844"/>
    <property type="gene ID" value="BRADI_4g21710v3"/>
</dbReference>
<protein>
    <recommendedName>
        <fullName evidence="1">RNase H type-1 domain-containing protein</fullName>
    </recommendedName>
</protein>
<evidence type="ECO:0000313" key="2">
    <source>
        <dbReference type="EMBL" id="KQJ88844.1"/>
    </source>
</evidence>
<dbReference type="OrthoDB" id="10571822at2759"/>
<dbReference type="Pfam" id="PF13456">
    <property type="entry name" value="RVT_3"/>
    <property type="match status" value="1"/>
</dbReference>
<dbReference type="Proteomes" id="UP000008810">
    <property type="component" value="Chromosome 4"/>
</dbReference>
<dbReference type="ExpressionAtlas" id="A0A0Q3ERC2">
    <property type="expression patterns" value="baseline and differential"/>
</dbReference>
<sequence length="575" mass="65149">MAPARGFMRGFGRRKIAWAWLSSQQRRLDGEQTAGSNAPTQFSSSGVLQAPFGTLARLKSRIGVQNISIAGAPSQVQQMKEKIYTMATNAGDESELNFAHPDMKLNLGDSKGLLQRIAAEINDLKKELHEFEARYNKHVRPLLVSACLTAPCGINDPWMVFLHRQTFEIANQNPSYLSSFDIMQYEYVCKDSEWERFVKHLIDRRVYPIDDMGATFSTIETLMYDHGLKQPDDGTDDTFFKGECDASYDPKTHIANLSYIIWKDNMIFAAGVYPDIKCSSPTEAEIYAALALLYQAEKLQCRKLLVCSDSRTVTGILTGERPIDMKHEHCHLYLKLRLMRRRFDRLVVSWKARELMVFADQLAKEEKSVKLPHRDSSNAMKLAWSKWGGHLKGLPIYRIERSSSTTKAIKKFGKVVLNDAFGVDGKSIHCVHVEEDCKLQCFWTLIHSLKPSEVKVILKNTGDKFVSLKTQLSAVIGEDDEEEFARITSTSDVVLSIPTHKLFNSSVQSKLLVVVLDHAVPKHVYYQKGAFHVVFISSTDQNPEDIPELNALGFVYFHGVRFPLNRDEEEGKKQG</sequence>
<dbReference type="InterPro" id="IPR002156">
    <property type="entry name" value="RNaseH_domain"/>
</dbReference>
<dbReference type="InterPro" id="IPR012337">
    <property type="entry name" value="RNaseH-like_sf"/>
</dbReference>